<evidence type="ECO:0000313" key="4">
    <source>
        <dbReference type="EMBL" id="MBM9478472.1"/>
    </source>
</evidence>
<proteinExistence type="predicted"/>
<dbReference type="AlphaFoldDB" id="A0A939C7S8"/>
<keyword evidence="2" id="KW-0812">Transmembrane</keyword>
<dbReference type="InterPro" id="IPR012551">
    <property type="entry name" value="DUF1707_SHOCT-like"/>
</dbReference>
<feature type="region of interest" description="Disordered" evidence="1">
    <location>
        <begin position="66"/>
        <end position="104"/>
    </location>
</feature>
<feature type="domain" description="DUF1707" evidence="3">
    <location>
        <begin position="14"/>
        <end position="66"/>
    </location>
</feature>
<feature type="compositionally biased region" description="Low complexity" evidence="1">
    <location>
        <begin position="80"/>
        <end position="92"/>
    </location>
</feature>
<accession>A0A939C7S8</accession>
<feature type="region of interest" description="Disordered" evidence="1">
    <location>
        <begin position="1"/>
        <end position="20"/>
    </location>
</feature>
<name>A0A939C7S8_9ACTN</name>
<dbReference type="Pfam" id="PF08044">
    <property type="entry name" value="DUF1707"/>
    <property type="match status" value="1"/>
</dbReference>
<keyword evidence="2" id="KW-0472">Membrane</keyword>
<feature type="transmembrane region" description="Helical" evidence="2">
    <location>
        <begin position="113"/>
        <end position="134"/>
    </location>
</feature>
<dbReference type="Proteomes" id="UP000663801">
    <property type="component" value="Unassembled WGS sequence"/>
</dbReference>
<organism evidence="4 5">
    <name type="scientific">Nakamurella flavida</name>
    <dbReference type="NCBI Taxonomy" id="363630"/>
    <lineage>
        <taxon>Bacteria</taxon>
        <taxon>Bacillati</taxon>
        <taxon>Actinomycetota</taxon>
        <taxon>Actinomycetes</taxon>
        <taxon>Nakamurellales</taxon>
        <taxon>Nakamurellaceae</taxon>
        <taxon>Nakamurella</taxon>
    </lineage>
</organism>
<sequence length="163" mass="16557">MTSPGRSESDPAVVRVGDTERNSALEALGEHLTAGRLDMDEYGERSARVTTARTVADLKSVFTDLPAPHPSLPGSTVARPSGASASPWTAAAPSPPAGPDTGAVARSRAQKTVAVVTALSVPIALILFFVLGTVLSFSGAWLAFLLIPAAGAVANAVQGPTAR</sequence>
<dbReference type="PANTHER" id="PTHR40763">
    <property type="entry name" value="MEMBRANE PROTEIN-RELATED"/>
    <property type="match status" value="1"/>
</dbReference>
<dbReference type="EMBL" id="JAERWL010000018">
    <property type="protein sequence ID" value="MBM9478472.1"/>
    <property type="molecule type" value="Genomic_DNA"/>
</dbReference>
<feature type="transmembrane region" description="Helical" evidence="2">
    <location>
        <begin position="140"/>
        <end position="157"/>
    </location>
</feature>
<dbReference type="RefSeq" id="WP_205258500.1">
    <property type="nucleotide sequence ID" value="NZ_BAAAPV010000007.1"/>
</dbReference>
<gene>
    <name evidence="4" type="ORF">JL107_18635</name>
</gene>
<protein>
    <submittedName>
        <fullName evidence="4">DUF1707 domain-containing protein</fullName>
    </submittedName>
</protein>
<comment type="caution">
    <text evidence="4">The sequence shown here is derived from an EMBL/GenBank/DDBJ whole genome shotgun (WGS) entry which is preliminary data.</text>
</comment>
<dbReference type="PANTHER" id="PTHR40763:SF4">
    <property type="entry name" value="DUF1707 DOMAIN-CONTAINING PROTEIN"/>
    <property type="match status" value="1"/>
</dbReference>
<reference evidence="4" key="1">
    <citation type="submission" date="2021-01" db="EMBL/GenBank/DDBJ databases">
        <title>KCTC 19127 draft genome.</title>
        <authorList>
            <person name="An D."/>
        </authorList>
    </citation>
    <scope>NUCLEOTIDE SEQUENCE</scope>
    <source>
        <strain evidence="4">KCTC 19127</strain>
    </source>
</reference>
<evidence type="ECO:0000313" key="5">
    <source>
        <dbReference type="Proteomes" id="UP000663801"/>
    </source>
</evidence>
<keyword evidence="5" id="KW-1185">Reference proteome</keyword>
<keyword evidence="2" id="KW-1133">Transmembrane helix</keyword>
<evidence type="ECO:0000259" key="3">
    <source>
        <dbReference type="Pfam" id="PF08044"/>
    </source>
</evidence>
<evidence type="ECO:0000256" key="2">
    <source>
        <dbReference type="SAM" id="Phobius"/>
    </source>
</evidence>
<evidence type="ECO:0000256" key="1">
    <source>
        <dbReference type="SAM" id="MobiDB-lite"/>
    </source>
</evidence>